<reference evidence="2" key="1">
    <citation type="submission" date="2023-03" db="EMBL/GenBank/DDBJ databases">
        <title>Massive genome expansion in bonnet fungi (Mycena s.s.) driven by repeated elements and novel gene families across ecological guilds.</title>
        <authorList>
            <consortium name="Lawrence Berkeley National Laboratory"/>
            <person name="Harder C.B."/>
            <person name="Miyauchi S."/>
            <person name="Viragh M."/>
            <person name="Kuo A."/>
            <person name="Thoen E."/>
            <person name="Andreopoulos B."/>
            <person name="Lu D."/>
            <person name="Skrede I."/>
            <person name="Drula E."/>
            <person name="Henrissat B."/>
            <person name="Morin E."/>
            <person name="Kohler A."/>
            <person name="Barry K."/>
            <person name="LaButti K."/>
            <person name="Morin E."/>
            <person name="Salamov A."/>
            <person name="Lipzen A."/>
            <person name="Mereny Z."/>
            <person name="Hegedus B."/>
            <person name="Baldrian P."/>
            <person name="Stursova M."/>
            <person name="Weitz H."/>
            <person name="Taylor A."/>
            <person name="Grigoriev I.V."/>
            <person name="Nagy L.G."/>
            <person name="Martin F."/>
            <person name="Kauserud H."/>
        </authorList>
    </citation>
    <scope>NUCLEOTIDE SEQUENCE</scope>
    <source>
        <strain evidence="2">CBHHK200</strain>
    </source>
</reference>
<dbReference type="AlphaFoldDB" id="A0AAD6WWA2"/>
<proteinExistence type="predicted"/>
<dbReference type="EMBL" id="JARJCM010000121">
    <property type="protein sequence ID" value="KAJ7027637.1"/>
    <property type="molecule type" value="Genomic_DNA"/>
</dbReference>
<organism evidence="2 3">
    <name type="scientific">Mycena alexandri</name>
    <dbReference type="NCBI Taxonomy" id="1745969"/>
    <lineage>
        <taxon>Eukaryota</taxon>
        <taxon>Fungi</taxon>
        <taxon>Dikarya</taxon>
        <taxon>Basidiomycota</taxon>
        <taxon>Agaricomycotina</taxon>
        <taxon>Agaricomycetes</taxon>
        <taxon>Agaricomycetidae</taxon>
        <taxon>Agaricales</taxon>
        <taxon>Marasmiineae</taxon>
        <taxon>Mycenaceae</taxon>
        <taxon>Mycena</taxon>
    </lineage>
</organism>
<protein>
    <submittedName>
        <fullName evidence="2">Uncharacterized protein</fullName>
    </submittedName>
</protein>
<sequence length="197" mass="21439">MPLFTSLGPPLTVYFNIWLNLNYAPCGDYRKIGTIQNSPLHVSLHPDPVPLLEQCGTSRTSETIINLAASQPGLASRFSTSVPSTSSRTIRMGSSSTCIKATMSVRQVRTCQIQSMYVGAALLAKQTHDSENGTFPALGTSRRSRADPMCLATRLRPPAPRRSTPRDTGCAHIRAAQLESGARTGPQERIGTRTRRK</sequence>
<keyword evidence="3" id="KW-1185">Reference proteome</keyword>
<evidence type="ECO:0000313" key="2">
    <source>
        <dbReference type="EMBL" id="KAJ7027637.1"/>
    </source>
</evidence>
<name>A0AAD6WWA2_9AGAR</name>
<feature type="region of interest" description="Disordered" evidence="1">
    <location>
        <begin position="175"/>
        <end position="197"/>
    </location>
</feature>
<evidence type="ECO:0000313" key="3">
    <source>
        <dbReference type="Proteomes" id="UP001218188"/>
    </source>
</evidence>
<comment type="caution">
    <text evidence="2">The sequence shown here is derived from an EMBL/GenBank/DDBJ whole genome shotgun (WGS) entry which is preliminary data.</text>
</comment>
<evidence type="ECO:0000256" key="1">
    <source>
        <dbReference type="SAM" id="MobiDB-lite"/>
    </source>
</evidence>
<gene>
    <name evidence="2" type="ORF">C8F04DRAFT_1238009</name>
</gene>
<accession>A0AAD6WWA2</accession>
<dbReference type="Proteomes" id="UP001218188">
    <property type="component" value="Unassembled WGS sequence"/>
</dbReference>